<feature type="domain" description="CAF17 C-terminal" evidence="2">
    <location>
        <begin position="223"/>
        <end position="290"/>
    </location>
</feature>
<accession>A0ABU1JYY3</accession>
<dbReference type="NCBIfam" id="TIGR03317">
    <property type="entry name" value="ygfZ_signature"/>
    <property type="match status" value="1"/>
</dbReference>
<evidence type="ECO:0000313" key="3">
    <source>
        <dbReference type="EMBL" id="MDR6293841.1"/>
    </source>
</evidence>
<dbReference type="PANTHER" id="PTHR22602:SF0">
    <property type="entry name" value="TRANSFERASE CAF17, MITOCHONDRIAL-RELATED"/>
    <property type="match status" value="1"/>
</dbReference>
<dbReference type="PIRSF" id="PIRSF006487">
    <property type="entry name" value="GcvT"/>
    <property type="match status" value="1"/>
</dbReference>
<dbReference type="InterPro" id="IPR027266">
    <property type="entry name" value="TrmE/GcvT-like"/>
</dbReference>
<dbReference type="SUPFAM" id="SSF103025">
    <property type="entry name" value="Folate-binding domain"/>
    <property type="match status" value="1"/>
</dbReference>
<organism evidence="3 4">
    <name type="scientific">Inquilinus ginsengisoli</name>
    <dbReference type="NCBI Taxonomy" id="363840"/>
    <lineage>
        <taxon>Bacteria</taxon>
        <taxon>Pseudomonadati</taxon>
        <taxon>Pseudomonadota</taxon>
        <taxon>Alphaproteobacteria</taxon>
        <taxon>Rhodospirillales</taxon>
        <taxon>Rhodospirillaceae</taxon>
        <taxon>Inquilinus</taxon>
    </lineage>
</organism>
<keyword evidence="4" id="KW-1185">Reference proteome</keyword>
<name>A0ABU1JYY3_9PROT</name>
<dbReference type="InterPro" id="IPR045179">
    <property type="entry name" value="YgfZ/GcvT"/>
</dbReference>
<gene>
    <name evidence="3" type="ORF">E9232_006394</name>
</gene>
<comment type="caution">
    <text evidence="3">The sequence shown here is derived from an EMBL/GenBank/DDBJ whole genome shotgun (WGS) entry which is preliminary data.</text>
</comment>
<dbReference type="InterPro" id="IPR017703">
    <property type="entry name" value="YgfZ/GCV_T_CS"/>
</dbReference>
<sequence>MAEFTLLDRDVLRLTGEDRAAFLQGLVSNDMRKVAADRAVFAALLTAQGKYLHDFHVVAVDDAWLIDCEGGRGADLFRRLRMYRLRSKVDLALATEDWAVAAIPGEAGRAALDLPAEAGAARPLADGVVHVDARLAALGARALLPRATAQATLAGLGLTETGPEAWDRLRLTLGVPDGSRDLELEKTVLLEANYDSLNAIAWDKGCYMGQELTARTKYRGLLKKRLAPVLLDGPAPASGTPILRDGREVGEMRSSRDGLGLALLRLEALEGGATPLLAGDTTIRPADPAWKAA</sequence>
<protein>
    <recommendedName>
        <fullName evidence="2">CAF17 C-terminal domain-containing protein</fullName>
    </recommendedName>
</protein>
<dbReference type="Proteomes" id="UP001262410">
    <property type="component" value="Unassembled WGS sequence"/>
</dbReference>
<dbReference type="PANTHER" id="PTHR22602">
    <property type="entry name" value="TRANSFERASE CAF17, MITOCHONDRIAL-RELATED"/>
    <property type="match status" value="1"/>
</dbReference>
<proteinExistence type="predicted"/>
<reference evidence="3 4" key="1">
    <citation type="submission" date="2023-07" db="EMBL/GenBank/DDBJ databases">
        <title>Sorghum-associated microbial communities from plants grown in Nebraska, USA.</title>
        <authorList>
            <person name="Schachtman D."/>
        </authorList>
    </citation>
    <scope>NUCLEOTIDE SEQUENCE [LARGE SCALE GENOMIC DNA]</scope>
    <source>
        <strain evidence="3 4">584</strain>
    </source>
</reference>
<evidence type="ECO:0000313" key="4">
    <source>
        <dbReference type="Proteomes" id="UP001262410"/>
    </source>
</evidence>
<dbReference type="InterPro" id="IPR057460">
    <property type="entry name" value="CAF17_C"/>
</dbReference>
<evidence type="ECO:0000259" key="2">
    <source>
        <dbReference type="Pfam" id="PF25455"/>
    </source>
</evidence>
<dbReference type="Pfam" id="PF25455">
    <property type="entry name" value="Beta-barrel_CAF17_C"/>
    <property type="match status" value="1"/>
</dbReference>
<dbReference type="EMBL" id="JAVDPW010000014">
    <property type="protein sequence ID" value="MDR6293841.1"/>
    <property type="molecule type" value="Genomic_DNA"/>
</dbReference>
<keyword evidence="1" id="KW-0809">Transit peptide</keyword>
<dbReference type="RefSeq" id="WP_309801139.1">
    <property type="nucleotide sequence ID" value="NZ_JAVDPW010000014.1"/>
</dbReference>
<dbReference type="Gene3D" id="3.30.1360.120">
    <property type="entry name" value="Probable tRNA modification gtpase trme, domain 1"/>
    <property type="match status" value="1"/>
</dbReference>
<evidence type="ECO:0000256" key="1">
    <source>
        <dbReference type="ARBA" id="ARBA00022946"/>
    </source>
</evidence>